<protein>
    <submittedName>
        <fullName evidence="2">Uncharacterized protein</fullName>
    </submittedName>
</protein>
<keyword evidence="1" id="KW-0812">Transmembrane</keyword>
<keyword evidence="1" id="KW-0472">Membrane</keyword>
<evidence type="ECO:0000313" key="3">
    <source>
        <dbReference type="Proteomes" id="UP000477750"/>
    </source>
</evidence>
<keyword evidence="1" id="KW-1133">Transmembrane helix</keyword>
<dbReference type="AlphaFoldDB" id="A0A6L5G7D7"/>
<sequence length="73" mass="7677">MLAVVPATLVAVLVASAGGMYIRMVAARGGVTASTWPLELPETLWVLWGAALFTAAMAYHRRRRSACAVCGEG</sequence>
<name>A0A6L5G7D7_9ACTN</name>
<reference evidence="2 3" key="1">
    <citation type="submission" date="2019-10" db="EMBL/GenBank/DDBJ databases">
        <title>Glycomyces albidus sp. nov., a novel actinomycete isolated from rhizosphere soil of wheat (Triticum aestivum L.).</title>
        <authorList>
            <person name="Qian L."/>
        </authorList>
    </citation>
    <scope>NUCLEOTIDE SEQUENCE [LARGE SCALE GENOMIC DNA]</scope>
    <source>
        <strain evidence="2 3">NEAU-7082</strain>
    </source>
</reference>
<proteinExistence type="predicted"/>
<gene>
    <name evidence="2" type="ORF">GFD30_08290</name>
</gene>
<feature type="transmembrane region" description="Helical" evidence="1">
    <location>
        <begin position="43"/>
        <end position="59"/>
    </location>
</feature>
<dbReference type="Proteomes" id="UP000477750">
    <property type="component" value="Unassembled WGS sequence"/>
</dbReference>
<dbReference type="EMBL" id="WIAO01000007">
    <property type="protein sequence ID" value="MQM25569.1"/>
    <property type="molecule type" value="Genomic_DNA"/>
</dbReference>
<accession>A0A6L5G7D7</accession>
<dbReference type="RefSeq" id="WP_153024722.1">
    <property type="nucleotide sequence ID" value="NZ_WIAO01000007.1"/>
</dbReference>
<comment type="caution">
    <text evidence="2">The sequence shown here is derived from an EMBL/GenBank/DDBJ whole genome shotgun (WGS) entry which is preliminary data.</text>
</comment>
<evidence type="ECO:0000256" key="1">
    <source>
        <dbReference type="SAM" id="Phobius"/>
    </source>
</evidence>
<organism evidence="2 3">
    <name type="scientific">Glycomyces albidus</name>
    <dbReference type="NCBI Taxonomy" id="2656774"/>
    <lineage>
        <taxon>Bacteria</taxon>
        <taxon>Bacillati</taxon>
        <taxon>Actinomycetota</taxon>
        <taxon>Actinomycetes</taxon>
        <taxon>Glycomycetales</taxon>
        <taxon>Glycomycetaceae</taxon>
        <taxon>Glycomyces</taxon>
    </lineage>
</organism>
<evidence type="ECO:0000313" key="2">
    <source>
        <dbReference type="EMBL" id="MQM25569.1"/>
    </source>
</evidence>
<keyword evidence="3" id="KW-1185">Reference proteome</keyword>